<keyword evidence="4" id="KW-1185">Reference proteome</keyword>
<dbReference type="Proteomes" id="UP001195483">
    <property type="component" value="Unassembled WGS sequence"/>
</dbReference>
<reference evidence="3" key="3">
    <citation type="submission" date="2023-05" db="EMBL/GenBank/DDBJ databases">
        <authorList>
            <person name="Smith C.H."/>
        </authorList>
    </citation>
    <scope>NUCLEOTIDE SEQUENCE</scope>
    <source>
        <strain evidence="3">CHS0354</strain>
        <tissue evidence="3">Mantle</tissue>
    </source>
</reference>
<sequence>MEFKYFAVLLILFLSAGSIEGRILHADYASRSENGNVSPATISSCGGLNIRWSSNPGKCWPCGDMRSQTVTTFITVKPLLSISLPQNITVELDLRLHGQMEFRICPFKTLPGTDVPVPYCNRKKPIIIENIEKVKLKSFKPKEGEMFTPVVLNFGESEFCPKCILEVIYKGYQQHPEVLNCQGCGSQEKSFNCALILIDTADQDASRVRRQAENTNASRVSTESDTNIKSLVDLNGTETFLVNQTMKIIADEQNSNWTDALNATSNETSILFATNSGNETLNAEPSVSGDDNFNKLSSSNWTDGENFTSNETAIMAPVSVSVDDLKPKKIPYDPNILKLVDNIGGVPINTRSNVSWYFPEVNVSIQSSIIKAFFMSENMSLSDYNSSIATVRFGEFLQGLSVDWMQSLPNETDEFNISSNIVADLVPIFSIWSRNFSESHNISDDWNFSVVTDNTTTSHPVNSEGIAAIEDKVTNAGLRVPEAVENAVLDRDIRLNSSAILKSDIGVDVGGTEGVGHIVSLDMTSSDNITMNNSMEGASSNADLSVGSLKNNSSGISINDSWDGGSDVKNVTFLLSDYFTLASSMENVGINENLSSDSIESFTAYNGSNTVAENRATSLHIFEFNNTINKNEDHSLSKDRDLGSNLLLTAKEVTKGGSSVNSISSGLEQGSISLFESSPTIGMDSVLDTGFPSDVNVGISNALYISDSNMSIHSNIVKPESGSSDGKSEIVVDHIMIHETTKSNLPNIQTTKFFSTTEKTLMMSDNSQTLGKIDEKLYTSTFKTDSSSMSGNALTNADSSNMHSNTDSGRLLIRKNEIRTGNLVQQDNLSQVNLSTKHGKIFPRINNLTLLENRSKNHTLNSNLSQIYDVIHNIDMSISSGQGLDGVIFDSSLRKPKDARGVRFKAAQGSASVREDLLKGTSRSINDISIAQINQGGDGTEGETNNVYNAWLIEARGKSQNRGQERDVNEILSELVVDRQVDTTNLGDAAGITDKKEWQMGDLTGSDTHWLNNDTTGFQNDLSFVELGILDITKADSLGQFDSFPSDENQIFTTGTKSRDTMIGTTKSPMSLTPDPISVKVCPYTKRLVCEPFGNYKYIPGMKWWCYSNCKDGICPADKCKCLCQFRTDILPTINKAGISNITIQDGSENQTKDDLQWSNKTSTDNPFHQIKTQTNFNTITVRIQNASSAGNADIHLRMAASNISKSDVDIARINLKAAAEGHPIHSSNVGEANLMWPSTIPAVTSGIRVSGIQDQDETGWLAAMTESIQGMSGFQRQSKGGWSSSKPVFEGDIRLISTERQVNMSWSGSSSNTVTTGTQEQANTRWPSSISGLHGVTVSSIQDQSNMWLDSPGVVEEKTGLAGIQSQMDINSPIFTSGAADHKGMSNAGAQEKARLSNLKTVVDESTHIAGPATDVRKSDSKSLSNGSADLSGTRNKIDANLVVNEGLGISKPVVGWQSAIQTNTIVPERIAVAGVPYTVLKCVGAGAFRDVMSIPEWCERVCPSGLCPETLCDCTIL</sequence>
<feature type="compositionally biased region" description="Polar residues" evidence="1">
    <location>
        <begin position="1320"/>
        <end position="1330"/>
    </location>
</feature>
<reference evidence="3" key="2">
    <citation type="journal article" date="2021" name="Genome Biol. Evol.">
        <title>Developing a high-quality reference genome for a parasitic bivalve with doubly uniparental inheritance (Bivalvia: Unionida).</title>
        <authorList>
            <person name="Smith C.H."/>
        </authorList>
    </citation>
    <scope>NUCLEOTIDE SEQUENCE</scope>
    <source>
        <strain evidence="3">CHS0354</strain>
        <tissue evidence="3">Mantle</tissue>
    </source>
</reference>
<keyword evidence="2" id="KW-0732">Signal</keyword>
<feature type="signal peptide" evidence="2">
    <location>
        <begin position="1"/>
        <end position="21"/>
    </location>
</feature>
<feature type="region of interest" description="Disordered" evidence="1">
    <location>
        <begin position="1306"/>
        <end position="1330"/>
    </location>
</feature>
<feature type="compositionally biased region" description="Low complexity" evidence="1">
    <location>
        <begin position="1306"/>
        <end position="1319"/>
    </location>
</feature>
<evidence type="ECO:0000313" key="4">
    <source>
        <dbReference type="Proteomes" id="UP001195483"/>
    </source>
</evidence>
<evidence type="ECO:0000256" key="2">
    <source>
        <dbReference type="SAM" id="SignalP"/>
    </source>
</evidence>
<name>A0AAE0SPI9_9BIVA</name>
<evidence type="ECO:0000313" key="3">
    <source>
        <dbReference type="EMBL" id="KAK3595429.1"/>
    </source>
</evidence>
<feature type="chain" id="PRO_5042093878" evidence="2">
    <location>
        <begin position="22"/>
        <end position="1519"/>
    </location>
</feature>
<protein>
    <submittedName>
        <fullName evidence="3">Uncharacterized protein</fullName>
    </submittedName>
</protein>
<evidence type="ECO:0000256" key="1">
    <source>
        <dbReference type="SAM" id="MobiDB-lite"/>
    </source>
</evidence>
<proteinExistence type="predicted"/>
<organism evidence="3 4">
    <name type="scientific">Potamilus streckersoni</name>
    <dbReference type="NCBI Taxonomy" id="2493646"/>
    <lineage>
        <taxon>Eukaryota</taxon>
        <taxon>Metazoa</taxon>
        <taxon>Spiralia</taxon>
        <taxon>Lophotrochozoa</taxon>
        <taxon>Mollusca</taxon>
        <taxon>Bivalvia</taxon>
        <taxon>Autobranchia</taxon>
        <taxon>Heteroconchia</taxon>
        <taxon>Palaeoheterodonta</taxon>
        <taxon>Unionida</taxon>
        <taxon>Unionoidea</taxon>
        <taxon>Unionidae</taxon>
        <taxon>Ambleminae</taxon>
        <taxon>Lampsilini</taxon>
        <taxon>Potamilus</taxon>
    </lineage>
</organism>
<comment type="caution">
    <text evidence="3">The sequence shown here is derived from an EMBL/GenBank/DDBJ whole genome shotgun (WGS) entry which is preliminary data.</text>
</comment>
<feature type="region of interest" description="Disordered" evidence="1">
    <location>
        <begin position="1409"/>
        <end position="1431"/>
    </location>
</feature>
<reference evidence="3" key="1">
    <citation type="journal article" date="2021" name="Genome Biol. Evol.">
        <title>A High-Quality Reference Genome for a Parasitic Bivalve with Doubly Uniparental Inheritance (Bivalvia: Unionida).</title>
        <authorList>
            <person name="Smith C.H."/>
        </authorList>
    </citation>
    <scope>NUCLEOTIDE SEQUENCE</scope>
    <source>
        <strain evidence="3">CHS0354</strain>
    </source>
</reference>
<accession>A0AAE0SPI9</accession>
<dbReference type="EMBL" id="JAEAOA010000272">
    <property type="protein sequence ID" value="KAK3595429.1"/>
    <property type="molecule type" value="Genomic_DNA"/>
</dbReference>
<gene>
    <name evidence="3" type="ORF">CHS0354_003425</name>
</gene>